<evidence type="ECO:0000313" key="1">
    <source>
        <dbReference type="EMBL" id="MBW4466232.1"/>
    </source>
</evidence>
<evidence type="ECO:0000313" key="2">
    <source>
        <dbReference type="Proteomes" id="UP000707356"/>
    </source>
</evidence>
<dbReference type="Proteomes" id="UP000707356">
    <property type="component" value="Unassembled WGS sequence"/>
</dbReference>
<dbReference type="InterPro" id="IPR016084">
    <property type="entry name" value="Haem_Oase-like_multi-hlx"/>
</dbReference>
<gene>
    <name evidence="1" type="ORF">KME07_12460</name>
</gene>
<name>A0A951U661_9CYAN</name>
<accession>A0A951U661</accession>
<reference evidence="1" key="1">
    <citation type="submission" date="2021-05" db="EMBL/GenBank/DDBJ databases">
        <authorList>
            <person name="Pietrasiak N."/>
            <person name="Ward R."/>
            <person name="Stajich J.E."/>
            <person name="Kurbessoian T."/>
        </authorList>
    </citation>
    <scope>NUCLEOTIDE SEQUENCE</scope>
    <source>
        <strain evidence="1">GSE-TBD4-15B</strain>
    </source>
</reference>
<sequence>MRAVLDRIKQRKEEFAQIPLIQFMQDQSIDPRQRLAWAPCLAPFAMNFKDFNRQVLYQEPASSKIQQLLNEHSQEDGRHWVWFLQDLKLLGFDQMFSYTDMLRFLWGEETRKTRRLCIDLFGMCAFEENPLMKLVVVEALEATGNVALYETAQVAKALKEITHQHHPYFSASHYAVESGHIQAEMTHSEIEEFLEQIELTEADQRKAFLLVDRVFAAFTESMDEMLTFAQTHSYDQVLVTRKYQREKVAA</sequence>
<protein>
    <submittedName>
        <fullName evidence="1">Uncharacterized protein</fullName>
    </submittedName>
</protein>
<comment type="caution">
    <text evidence="1">The sequence shown here is derived from an EMBL/GenBank/DDBJ whole genome shotgun (WGS) entry which is preliminary data.</text>
</comment>
<dbReference type="AlphaFoldDB" id="A0A951U661"/>
<proteinExistence type="predicted"/>
<dbReference type="EMBL" id="JAHHHV010000066">
    <property type="protein sequence ID" value="MBW4466232.1"/>
    <property type="molecule type" value="Genomic_DNA"/>
</dbReference>
<organism evidence="1 2">
    <name type="scientific">Pegethrix bostrychoides GSE-TBD4-15B</name>
    <dbReference type="NCBI Taxonomy" id="2839662"/>
    <lineage>
        <taxon>Bacteria</taxon>
        <taxon>Bacillati</taxon>
        <taxon>Cyanobacteriota</taxon>
        <taxon>Cyanophyceae</taxon>
        <taxon>Oculatellales</taxon>
        <taxon>Oculatellaceae</taxon>
        <taxon>Pegethrix</taxon>
    </lineage>
</organism>
<dbReference type="Gene3D" id="1.20.910.10">
    <property type="entry name" value="Heme oxygenase-like"/>
    <property type="match status" value="1"/>
</dbReference>
<reference evidence="1" key="2">
    <citation type="journal article" date="2022" name="Microbiol. Resour. Announc.">
        <title>Metagenome Sequencing to Explore Phylogenomics of Terrestrial Cyanobacteria.</title>
        <authorList>
            <person name="Ward R.D."/>
            <person name="Stajich J.E."/>
            <person name="Johansen J.R."/>
            <person name="Huntemann M."/>
            <person name="Clum A."/>
            <person name="Foster B."/>
            <person name="Foster B."/>
            <person name="Roux S."/>
            <person name="Palaniappan K."/>
            <person name="Varghese N."/>
            <person name="Mukherjee S."/>
            <person name="Reddy T.B.K."/>
            <person name="Daum C."/>
            <person name="Copeland A."/>
            <person name="Chen I.A."/>
            <person name="Ivanova N.N."/>
            <person name="Kyrpides N.C."/>
            <person name="Shapiro N."/>
            <person name="Eloe-Fadrosh E.A."/>
            <person name="Pietrasiak N."/>
        </authorList>
    </citation>
    <scope>NUCLEOTIDE SEQUENCE</scope>
    <source>
        <strain evidence="1">GSE-TBD4-15B</strain>
    </source>
</reference>